<feature type="compositionally biased region" description="Basic residues" evidence="1">
    <location>
        <begin position="7"/>
        <end position="22"/>
    </location>
</feature>
<dbReference type="EMBL" id="GGEC01089708">
    <property type="protein sequence ID" value="MBX70192.1"/>
    <property type="molecule type" value="Transcribed_RNA"/>
</dbReference>
<proteinExistence type="predicted"/>
<accession>A0A2P2QT43</accession>
<dbReference type="AlphaFoldDB" id="A0A2P2QT43"/>
<evidence type="ECO:0000256" key="1">
    <source>
        <dbReference type="SAM" id="MobiDB-lite"/>
    </source>
</evidence>
<feature type="region of interest" description="Disordered" evidence="1">
    <location>
        <begin position="1"/>
        <end position="22"/>
    </location>
</feature>
<organism evidence="2">
    <name type="scientific">Rhizophora mucronata</name>
    <name type="common">Asiatic mangrove</name>
    <dbReference type="NCBI Taxonomy" id="61149"/>
    <lineage>
        <taxon>Eukaryota</taxon>
        <taxon>Viridiplantae</taxon>
        <taxon>Streptophyta</taxon>
        <taxon>Embryophyta</taxon>
        <taxon>Tracheophyta</taxon>
        <taxon>Spermatophyta</taxon>
        <taxon>Magnoliopsida</taxon>
        <taxon>eudicotyledons</taxon>
        <taxon>Gunneridae</taxon>
        <taxon>Pentapetalae</taxon>
        <taxon>rosids</taxon>
        <taxon>fabids</taxon>
        <taxon>Malpighiales</taxon>
        <taxon>Rhizophoraceae</taxon>
        <taxon>Rhizophora</taxon>
    </lineage>
</organism>
<sequence>MSMASMHQKKKKKIPQRLKAVK</sequence>
<evidence type="ECO:0000313" key="2">
    <source>
        <dbReference type="EMBL" id="MBX70192.1"/>
    </source>
</evidence>
<protein>
    <submittedName>
        <fullName evidence="2">Uncharacterized protein</fullName>
    </submittedName>
</protein>
<reference evidence="2" key="1">
    <citation type="submission" date="2018-02" db="EMBL/GenBank/DDBJ databases">
        <title>Rhizophora mucronata_Transcriptome.</title>
        <authorList>
            <person name="Meera S.P."/>
            <person name="Sreeshan A."/>
            <person name="Augustine A."/>
        </authorList>
    </citation>
    <scope>NUCLEOTIDE SEQUENCE</scope>
    <source>
        <tissue evidence="2">Leaf</tissue>
    </source>
</reference>
<name>A0A2P2QT43_RHIMU</name>